<organism evidence="10 11">
    <name type="scientific">Geobacillus thermodenitrificans</name>
    <dbReference type="NCBI Taxonomy" id="33940"/>
    <lineage>
        <taxon>Bacteria</taxon>
        <taxon>Bacillati</taxon>
        <taxon>Bacillota</taxon>
        <taxon>Bacilli</taxon>
        <taxon>Bacillales</taxon>
        <taxon>Anoxybacillaceae</taxon>
        <taxon>Geobacillus</taxon>
    </lineage>
</organism>
<evidence type="ECO:0000256" key="5">
    <source>
        <dbReference type="ARBA" id="ARBA00023136"/>
    </source>
</evidence>
<dbReference type="InterPro" id="IPR038501">
    <property type="entry name" value="Spore_GerAC_C_sf"/>
</dbReference>
<accession>A0ABY9QK83</accession>
<evidence type="ECO:0000256" key="3">
    <source>
        <dbReference type="ARBA" id="ARBA00022544"/>
    </source>
</evidence>
<feature type="domain" description="Spore germination protein N-terminal" evidence="9">
    <location>
        <begin position="24"/>
        <end position="200"/>
    </location>
</feature>
<dbReference type="PANTHER" id="PTHR35789">
    <property type="entry name" value="SPORE GERMINATION PROTEIN B3"/>
    <property type="match status" value="1"/>
</dbReference>
<dbReference type="Pfam" id="PF05504">
    <property type="entry name" value="Spore_GerAC"/>
    <property type="match status" value="1"/>
</dbReference>
<feature type="domain" description="Spore germination GerAC-like C-terminal" evidence="8">
    <location>
        <begin position="227"/>
        <end position="391"/>
    </location>
</feature>
<evidence type="ECO:0000256" key="7">
    <source>
        <dbReference type="ARBA" id="ARBA00023288"/>
    </source>
</evidence>
<evidence type="ECO:0000256" key="2">
    <source>
        <dbReference type="ARBA" id="ARBA00007886"/>
    </source>
</evidence>
<keyword evidence="4" id="KW-0732">Signal</keyword>
<evidence type="ECO:0000259" key="8">
    <source>
        <dbReference type="Pfam" id="PF05504"/>
    </source>
</evidence>
<evidence type="ECO:0000256" key="6">
    <source>
        <dbReference type="ARBA" id="ARBA00023139"/>
    </source>
</evidence>
<comment type="similarity">
    <text evidence="2">Belongs to the GerABKC lipoprotein family.</text>
</comment>
<gene>
    <name evidence="10" type="ORF">HSX42_08715</name>
</gene>
<protein>
    <submittedName>
        <fullName evidence="10">Ger(X)C family spore germination protein</fullName>
    </submittedName>
</protein>
<dbReference type="PANTHER" id="PTHR35789:SF1">
    <property type="entry name" value="SPORE GERMINATION PROTEIN B3"/>
    <property type="match status" value="1"/>
</dbReference>
<dbReference type="Gene3D" id="3.30.300.210">
    <property type="entry name" value="Nutrient germinant receptor protein C, domain 3"/>
    <property type="match status" value="1"/>
</dbReference>
<comment type="subcellular location">
    <subcellularLocation>
        <location evidence="1">Membrane</location>
        <topology evidence="1">Lipid-anchor</topology>
    </subcellularLocation>
</comment>
<evidence type="ECO:0000256" key="1">
    <source>
        <dbReference type="ARBA" id="ARBA00004635"/>
    </source>
</evidence>
<keyword evidence="11" id="KW-1185">Reference proteome</keyword>
<keyword evidence="6" id="KW-0564">Palmitate</keyword>
<dbReference type="InterPro" id="IPR057336">
    <property type="entry name" value="GerAC_N"/>
</dbReference>
<proteinExistence type="inferred from homology"/>
<sequence length="398" mass="44666">MKRAFALFISLTAYVCLLAGCWSQRELTDLAFVIAIGLDKTEEGEYLASLQVVNPGNVAGAMPSGGGAGGVPVSIYTSTGDSVSEASRKATEKVSRLLYYAHTNLVVVSEELAREGLDEVFDVMERHHQFRTTAKLVIARGHSAKEVLSVLTPIDKISARQIIQMLKFSELAWGETSNIDIWRTVRDIAVSQRNPVMTGVAIEGDPRKGKRQENVQSSVPDARIKLDGLALFKNDRLVRWVDGPTARGMMWVLERIQHTNLTVPWEGKKEAIGYRTTRSKTKVKAKIKNGRPSISIHIIAEGELSESRIPINLADTSLLFRLEKELERSAKEDVTKAIKAAQREKTDVFGFGAAVHRAAPRLWKKIEKEWHDRYFPELDVTVTTDMHIRRTRMWDKPY</sequence>
<dbReference type="NCBIfam" id="TIGR02887">
    <property type="entry name" value="spore_ger_x_C"/>
    <property type="match status" value="1"/>
</dbReference>
<keyword evidence="3" id="KW-0309">Germination</keyword>
<keyword evidence="7" id="KW-0449">Lipoprotein</keyword>
<dbReference type="EMBL" id="CP133461">
    <property type="protein sequence ID" value="WMV77804.1"/>
    <property type="molecule type" value="Genomic_DNA"/>
</dbReference>
<keyword evidence="5" id="KW-0472">Membrane</keyword>
<evidence type="ECO:0000259" key="9">
    <source>
        <dbReference type="Pfam" id="PF25198"/>
    </source>
</evidence>
<evidence type="ECO:0000313" key="11">
    <source>
        <dbReference type="Proteomes" id="UP001297580"/>
    </source>
</evidence>
<dbReference type="InterPro" id="IPR046953">
    <property type="entry name" value="Spore_GerAC-like_C"/>
</dbReference>
<dbReference type="Pfam" id="PF25198">
    <property type="entry name" value="Spore_GerAC_N"/>
    <property type="match status" value="1"/>
</dbReference>
<dbReference type="RefSeq" id="WP_081157123.1">
    <property type="nucleotide sequence ID" value="NZ_CP017690.1"/>
</dbReference>
<dbReference type="InterPro" id="IPR008844">
    <property type="entry name" value="Spore_GerAC-like"/>
</dbReference>
<evidence type="ECO:0000256" key="4">
    <source>
        <dbReference type="ARBA" id="ARBA00022729"/>
    </source>
</evidence>
<name>A0ABY9QK83_GEOTD</name>
<reference evidence="10 11" key="1">
    <citation type="submission" date="2023-08" db="EMBL/GenBank/DDBJ databases">
        <title>Complete genome sequence of Geobacillus thermodenitrificans K1041, a genetically tractable strain representative of the genus Geobacillus.</title>
        <authorList>
            <person name="Kani S."/>
            <person name="Suzuki H."/>
        </authorList>
    </citation>
    <scope>NUCLEOTIDE SEQUENCE [LARGE SCALE GENOMIC DNA]</scope>
    <source>
        <strain evidence="10 11">K1041</strain>
    </source>
</reference>
<evidence type="ECO:0000313" key="10">
    <source>
        <dbReference type="EMBL" id="WMV77804.1"/>
    </source>
</evidence>
<dbReference type="Proteomes" id="UP001297580">
    <property type="component" value="Chromosome"/>
</dbReference>
<dbReference type="PROSITE" id="PS51257">
    <property type="entry name" value="PROKAR_LIPOPROTEIN"/>
    <property type="match status" value="1"/>
</dbReference>